<protein>
    <recommendedName>
        <fullName evidence="8">Glycine transporter domain-containing protein</fullName>
    </recommendedName>
</protein>
<organism evidence="9 10">
    <name type="scientific">Hungatella hathewayi WAL-18680</name>
    <dbReference type="NCBI Taxonomy" id="742737"/>
    <lineage>
        <taxon>Bacteria</taxon>
        <taxon>Bacillati</taxon>
        <taxon>Bacillota</taxon>
        <taxon>Clostridia</taxon>
        <taxon>Lachnospirales</taxon>
        <taxon>Lachnospiraceae</taxon>
        <taxon>Hungatella</taxon>
    </lineage>
</organism>
<evidence type="ECO:0000256" key="5">
    <source>
        <dbReference type="ARBA" id="ARBA00022989"/>
    </source>
</evidence>
<feature type="domain" description="Glycine transporter" evidence="8">
    <location>
        <begin position="156"/>
        <end position="230"/>
    </location>
</feature>
<evidence type="ECO:0000313" key="10">
    <source>
        <dbReference type="Proteomes" id="UP000005384"/>
    </source>
</evidence>
<keyword evidence="3" id="KW-1003">Cell membrane</keyword>
<comment type="caution">
    <text evidence="9">The sequence shown here is derived from an EMBL/GenBank/DDBJ whole genome shotgun (WGS) entry which is preliminary data.</text>
</comment>
<comment type="similarity">
    <text evidence="2">Belongs to the UPF0126 family.</text>
</comment>
<dbReference type="Pfam" id="PF03458">
    <property type="entry name" value="Gly_transporter"/>
    <property type="match status" value="2"/>
</dbReference>
<dbReference type="EMBL" id="ADLN01000012">
    <property type="protein sequence ID" value="EHI60675.1"/>
    <property type="molecule type" value="Genomic_DNA"/>
</dbReference>
<dbReference type="PANTHER" id="PTHR30506:SF3">
    <property type="entry name" value="UPF0126 INNER MEMBRANE PROTEIN YADS-RELATED"/>
    <property type="match status" value="1"/>
</dbReference>
<evidence type="ECO:0000256" key="1">
    <source>
        <dbReference type="ARBA" id="ARBA00004651"/>
    </source>
</evidence>
<gene>
    <name evidence="9" type="ORF">HMPREF9473_01239</name>
</gene>
<feature type="transmembrane region" description="Helical" evidence="7">
    <location>
        <begin position="56"/>
        <end position="78"/>
    </location>
</feature>
<reference evidence="9 10" key="1">
    <citation type="submission" date="2011-08" db="EMBL/GenBank/DDBJ databases">
        <title>The Genome Sequence of Clostridium hathewayi WAL-18680.</title>
        <authorList>
            <consortium name="The Broad Institute Genome Sequencing Platform"/>
            <person name="Earl A."/>
            <person name="Ward D."/>
            <person name="Feldgarden M."/>
            <person name="Gevers D."/>
            <person name="Finegold S.M."/>
            <person name="Summanen P.H."/>
            <person name="Molitoris D.R."/>
            <person name="Song M."/>
            <person name="Daigneault M."/>
            <person name="Allen-Vercoe E."/>
            <person name="Young S.K."/>
            <person name="Zeng Q."/>
            <person name="Gargeya S."/>
            <person name="Fitzgerald M."/>
            <person name="Haas B."/>
            <person name="Abouelleil A."/>
            <person name="Alvarado L."/>
            <person name="Arachchi H.M."/>
            <person name="Berlin A."/>
            <person name="Brown A."/>
            <person name="Chapman S.B."/>
            <person name="Chen Z."/>
            <person name="Dunbar C."/>
            <person name="Freedman E."/>
            <person name="Gearin G."/>
            <person name="Gellesch M."/>
            <person name="Goldberg J."/>
            <person name="Griggs A."/>
            <person name="Gujja S."/>
            <person name="Heiman D."/>
            <person name="Howarth C."/>
            <person name="Larson L."/>
            <person name="Lui A."/>
            <person name="MacDonald P.J.P."/>
            <person name="Montmayeur A."/>
            <person name="Murphy C."/>
            <person name="Neiman D."/>
            <person name="Pearson M."/>
            <person name="Priest M."/>
            <person name="Roberts A."/>
            <person name="Saif S."/>
            <person name="Shea T."/>
            <person name="Shenoy N."/>
            <person name="Sisk P."/>
            <person name="Stolte C."/>
            <person name="Sykes S."/>
            <person name="Wortman J."/>
            <person name="Nusbaum C."/>
            <person name="Birren B."/>
        </authorList>
    </citation>
    <scope>NUCLEOTIDE SEQUENCE [LARGE SCALE GENOMIC DNA]</scope>
    <source>
        <strain evidence="9 10">WAL-18680</strain>
    </source>
</reference>
<evidence type="ECO:0000256" key="3">
    <source>
        <dbReference type="ARBA" id="ARBA00022475"/>
    </source>
</evidence>
<feature type="transmembrane region" description="Helical" evidence="7">
    <location>
        <begin position="118"/>
        <end position="137"/>
    </location>
</feature>
<proteinExistence type="inferred from homology"/>
<feature type="transmembrane region" description="Helical" evidence="7">
    <location>
        <begin position="210"/>
        <end position="230"/>
    </location>
</feature>
<dbReference type="GO" id="GO:0005886">
    <property type="term" value="C:plasma membrane"/>
    <property type="evidence" value="ECO:0007669"/>
    <property type="project" value="UniProtKB-SubCell"/>
</dbReference>
<feature type="transmembrane region" description="Helical" evidence="7">
    <location>
        <begin position="85"/>
        <end position="106"/>
    </location>
</feature>
<evidence type="ECO:0000256" key="2">
    <source>
        <dbReference type="ARBA" id="ARBA00008193"/>
    </source>
</evidence>
<dbReference type="AlphaFoldDB" id="G5ICQ4"/>
<sequence>MPTGLKLSGEEVSPWSLADSNRIICLSIMESCDIFYEDYVRGYVKERQAGNVMIEINIVLILEIIGTVAFAFSGCMVANTKKMDIFGVWVLGTVTAVGGGAVRDVLLGLFPPHMFRNGIYVAVATATVAVWILMVAARGELTDKLFAKLTRIMDFSDALGLGIFAVIGSQTAIRTGYGDNWFLVVFVGVLTGVGGGLLRDVMADSTPMIFCKRIYAIAALIGSLIYVVLYQRIPETAAILLGTAAVFVIRLLAGKYRWDLPVFVLEREEK</sequence>
<dbReference type="PATRIC" id="fig|742737.3.peg.1247"/>
<accession>G5ICQ4</accession>
<dbReference type="PANTHER" id="PTHR30506">
    <property type="entry name" value="INNER MEMBRANE PROTEIN"/>
    <property type="match status" value="1"/>
</dbReference>
<feature type="domain" description="Glycine transporter" evidence="8">
    <location>
        <begin position="61"/>
        <end position="134"/>
    </location>
</feature>
<comment type="subcellular location">
    <subcellularLocation>
        <location evidence="1">Cell membrane</location>
        <topology evidence="1">Multi-pass membrane protein</topology>
    </subcellularLocation>
</comment>
<evidence type="ECO:0000313" key="9">
    <source>
        <dbReference type="EMBL" id="EHI60675.1"/>
    </source>
</evidence>
<name>G5ICQ4_9FIRM</name>
<dbReference type="HOGENOM" id="CLU_064906_3_1_9"/>
<keyword evidence="6 7" id="KW-0472">Membrane</keyword>
<keyword evidence="10" id="KW-1185">Reference proteome</keyword>
<feature type="transmembrane region" description="Helical" evidence="7">
    <location>
        <begin position="181"/>
        <end position="198"/>
    </location>
</feature>
<keyword evidence="5 7" id="KW-1133">Transmembrane helix</keyword>
<dbReference type="Proteomes" id="UP000005384">
    <property type="component" value="Unassembled WGS sequence"/>
</dbReference>
<keyword evidence="4 7" id="KW-0812">Transmembrane</keyword>
<evidence type="ECO:0000256" key="7">
    <source>
        <dbReference type="SAM" id="Phobius"/>
    </source>
</evidence>
<evidence type="ECO:0000256" key="6">
    <source>
        <dbReference type="ARBA" id="ARBA00023136"/>
    </source>
</evidence>
<feature type="transmembrane region" description="Helical" evidence="7">
    <location>
        <begin position="236"/>
        <end position="253"/>
    </location>
</feature>
<evidence type="ECO:0000256" key="4">
    <source>
        <dbReference type="ARBA" id="ARBA00022692"/>
    </source>
</evidence>
<evidence type="ECO:0000259" key="8">
    <source>
        <dbReference type="Pfam" id="PF03458"/>
    </source>
</evidence>
<dbReference type="InterPro" id="IPR005115">
    <property type="entry name" value="Gly_transporter"/>
</dbReference>